<dbReference type="PANTHER" id="PTHR23235:SF120">
    <property type="entry name" value="KRUPPEL-LIKE FACTOR 15"/>
    <property type="match status" value="1"/>
</dbReference>
<evidence type="ECO:0000256" key="1">
    <source>
        <dbReference type="ARBA" id="ARBA00022723"/>
    </source>
</evidence>
<gene>
    <name evidence="7" type="ORF">AZE42_02856</name>
</gene>
<organism evidence="7 8">
    <name type="scientific">Rhizopogon vesiculosus</name>
    <dbReference type="NCBI Taxonomy" id="180088"/>
    <lineage>
        <taxon>Eukaryota</taxon>
        <taxon>Fungi</taxon>
        <taxon>Dikarya</taxon>
        <taxon>Basidiomycota</taxon>
        <taxon>Agaricomycotina</taxon>
        <taxon>Agaricomycetes</taxon>
        <taxon>Agaricomycetidae</taxon>
        <taxon>Boletales</taxon>
        <taxon>Suillineae</taxon>
        <taxon>Rhizopogonaceae</taxon>
        <taxon>Rhizopogon</taxon>
    </lineage>
</organism>
<dbReference type="GO" id="GO:0000981">
    <property type="term" value="F:DNA-binding transcription factor activity, RNA polymerase II-specific"/>
    <property type="evidence" value="ECO:0007669"/>
    <property type="project" value="TreeGrafter"/>
</dbReference>
<dbReference type="PROSITE" id="PS00028">
    <property type="entry name" value="ZINC_FINGER_C2H2_1"/>
    <property type="match status" value="1"/>
</dbReference>
<keyword evidence="3" id="KW-0862">Zinc</keyword>
<dbReference type="InterPro" id="IPR013087">
    <property type="entry name" value="Znf_C2H2_type"/>
</dbReference>
<dbReference type="OrthoDB" id="6077919at2759"/>
<proteinExistence type="predicted"/>
<dbReference type="SUPFAM" id="SSF57667">
    <property type="entry name" value="beta-beta-alpha zinc fingers"/>
    <property type="match status" value="1"/>
</dbReference>
<keyword evidence="8" id="KW-1185">Reference proteome</keyword>
<dbReference type="GO" id="GO:0000978">
    <property type="term" value="F:RNA polymerase II cis-regulatory region sequence-specific DNA binding"/>
    <property type="evidence" value="ECO:0007669"/>
    <property type="project" value="TreeGrafter"/>
</dbReference>
<evidence type="ECO:0000313" key="8">
    <source>
        <dbReference type="Proteomes" id="UP000183567"/>
    </source>
</evidence>
<keyword evidence="1" id="KW-0479">Metal-binding</keyword>
<dbReference type="EMBL" id="LVVM01006288">
    <property type="protein sequence ID" value="OJA08479.1"/>
    <property type="molecule type" value="Genomic_DNA"/>
</dbReference>
<sequence length="312" mass="34413">MTSTNNLPSRRTQVPHIRIDSPSMSDQTRSEADSIPYSMYSSLMPSSLFSHDEYESLNPQFPQLDELSNEGFFLGELERSLFSETTQHQQGQDFLEFLSGPLEQSSSIEGFSVIPPSPPQTVPRNTAVSSPYSPVFPPSPSSSYGSLSPSPIGHESPLSPWSITSPSSDGSLSPMIPPLGLSRRGSSASLRHHHSPSDPSFFGHTLQPPAAARHIRSHSESSMIRPVASQAMLEANQRRRRHEASHRCDECGQTFTAIFSLRRHAQSHTGVRPFVCSIPGCHQAFFNQSDCRRHEKSTKRHKGLSHTVSVSP</sequence>
<feature type="compositionally biased region" description="Polar residues" evidence="5">
    <location>
        <begin position="159"/>
        <end position="171"/>
    </location>
</feature>
<dbReference type="SMART" id="SM00355">
    <property type="entry name" value="ZnF_C2H2"/>
    <property type="match status" value="2"/>
</dbReference>
<evidence type="ECO:0000256" key="5">
    <source>
        <dbReference type="SAM" id="MobiDB-lite"/>
    </source>
</evidence>
<evidence type="ECO:0000259" key="6">
    <source>
        <dbReference type="PROSITE" id="PS50157"/>
    </source>
</evidence>
<keyword evidence="2 4" id="KW-0863">Zinc-finger</keyword>
<feature type="compositionally biased region" description="Low complexity" evidence="5">
    <location>
        <begin position="141"/>
        <end position="151"/>
    </location>
</feature>
<dbReference type="Proteomes" id="UP000183567">
    <property type="component" value="Unassembled WGS sequence"/>
</dbReference>
<dbReference type="InterPro" id="IPR036236">
    <property type="entry name" value="Znf_C2H2_sf"/>
</dbReference>
<feature type="domain" description="C2H2-type" evidence="6">
    <location>
        <begin position="246"/>
        <end position="273"/>
    </location>
</feature>
<feature type="compositionally biased region" description="Polar residues" evidence="5">
    <location>
        <begin position="1"/>
        <end position="12"/>
    </location>
</feature>
<dbReference type="PANTHER" id="PTHR23235">
    <property type="entry name" value="KRUEPPEL-LIKE TRANSCRIPTION FACTOR"/>
    <property type="match status" value="1"/>
</dbReference>
<feature type="compositionally biased region" description="Low complexity" evidence="5">
    <location>
        <begin position="179"/>
        <end position="189"/>
    </location>
</feature>
<comment type="caution">
    <text evidence="7">The sequence shown here is derived from an EMBL/GenBank/DDBJ whole genome shotgun (WGS) entry which is preliminary data.</text>
</comment>
<accession>A0A1J8PIU3</accession>
<feature type="region of interest" description="Disordered" evidence="5">
    <location>
        <begin position="108"/>
        <end position="223"/>
    </location>
</feature>
<dbReference type="STRING" id="180088.A0A1J8PIU3"/>
<evidence type="ECO:0000256" key="3">
    <source>
        <dbReference type="ARBA" id="ARBA00022833"/>
    </source>
</evidence>
<feature type="domain" description="C2H2-type" evidence="6">
    <location>
        <begin position="274"/>
        <end position="306"/>
    </location>
</feature>
<evidence type="ECO:0000256" key="2">
    <source>
        <dbReference type="ARBA" id="ARBA00022771"/>
    </source>
</evidence>
<feature type="region of interest" description="Disordered" evidence="5">
    <location>
        <begin position="1"/>
        <end position="33"/>
    </location>
</feature>
<dbReference type="GO" id="GO:0008270">
    <property type="term" value="F:zinc ion binding"/>
    <property type="evidence" value="ECO:0007669"/>
    <property type="project" value="UniProtKB-KW"/>
</dbReference>
<protein>
    <recommendedName>
        <fullName evidence="6">C2H2-type domain-containing protein</fullName>
    </recommendedName>
</protein>
<dbReference type="PROSITE" id="PS50157">
    <property type="entry name" value="ZINC_FINGER_C2H2_2"/>
    <property type="match status" value="2"/>
</dbReference>
<evidence type="ECO:0000256" key="4">
    <source>
        <dbReference type="PROSITE-ProRule" id="PRU00042"/>
    </source>
</evidence>
<evidence type="ECO:0000313" key="7">
    <source>
        <dbReference type="EMBL" id="OJA08479.1"/>
    </source>
</evidence>
<dbReference type="Gene3D" id="3.30.160.60">
    <property type="entry name" value="Classic Zinc Finger"/>
    <property type="match status" value="2"/>
</dbReference>
<dbReference type="AlphaFoldDB" id="A0A1J8PIU3"/>
<name>A0A1J8PIU3_9AGAM</name>
<reference evidence="7 8" key="1">
    <citation type="submission" date="2016-03" db="EMBL/GenBank/DDBJ databases">
        <title>Comparative genomics of the ectomycorrhizal sister species Rhizopogon vinicolor and Rhizopogon vesiculosus (Basidiomycota: Boletales) reveals a divergence of the mating type B locus.</title>
        <authorList>
            <person name="Mujic A.B."/>
            <person name="Kuo A."/>
            <person name="Tritt A."/>
            <person name="Lipzen A."/>
            <person name="Chen C."/>
            <person name="Johnson J."/>
            <person name="Sharma A."/>
            <person name="Barry K."/>
            <person name="Grigoriev I.V."/>
            <person name="Spatafora J.W."/>
        </authorList>
    </citation>
    <scope>NUCLEOTIDE SEQUENCE [LARGE SCALE GENOMIC DNA]</scope>
    <source>
        <strain evidence="7 8">AM-OR11-056</strain>
    </source>
</reference>